<reference evidence="1 2" key="1">
    <citation type="submission" date="2016-10" db="EMBL/GenBank/DDBJ databases">
        <authorList>
            <person name="de Groot N.N."/>
        </authorList>
    </citation>
    <scope>NUCLEOTIDE SEQUENCE [LARGE SCALE GENOMIC DNA]</scope>
    <source>
        <strain evidence="1 2">IBRC-M10418</strain>
    </source>
</reference>
<sequence length="35" mass="4087">MASMSLQQVKYLDTILDALFHYQDPACQLIESERK</sequence>
<proteinExistence type="predicted"/>
<evidence type="ECO:0000313" key="2">
    <source>
        <dbReference type="Proteomes" id="UP000199215"/>
    </source>
</evidence>
<dbReference type="AlphaFoldDB" id="A0A1H6J536"/>
<keyword evidence="2" id="KW-1185">Reference proteome</keyword>
<evidence type="ECO:0000313" key="1">
    <source>
        <dbReference type="EMBL" id="SEH54020.1"/>
    </source>
</evidence>
<name>A0A1H6J536_9EURY</name>
<protein>
    <submittedName>
        <fullName evidence="1">Uncharacterized protein</fullName>
    </submittedName>
</protein>
<dbReference type="Proteomes" id="UP000199215">
    <property type="component" value="Unassembled WGS sequence"/>
</dbReference>
<gene>
    <name evidence="1" type="ORF">SAMN05192561_105131</name>
</gene>
<accession>A0A1H6J536</accession>
<organism evidence="1 2">
    <name type="scientific">Halopenitus malekzadehii</name>
    <dbReference type="NCBI Taxonomy" id="1267564"/>
    <lineage>
        <taxon>Archaea</taxon>
        <taxon>Methanobacteriati</taxon>
        <taxon>Methanobacteriota</taxon>
        <taxon>Stenosarchaea group</taxon>
        <taxon>Halobacteria</taxon>
        <taxon>Halobacteriales</taxon>
        <taxon>Haloferacaceae</taxon>
        <taxon>Halopenitus</taxon>
    </lineage>
</organism>
<dbReference type="EMBL" id="FNWU01000005">
    <property type="protein sequence ID" value="SEH54020.1"/>
    <property type="molecule type" value="Genomic_DNA"/>
</dbReference>